<comment type="caution">
    <text evidence="1">The sequence shown here is derived from an EMBL/GenBank/DDBJ whole genome shotgun (WGS) entry which is preliminary data.</text>
</comment>
<dbReference type="Proteomes" id="UP001620409">
    <property type="component" value="Unassembled WGS sequence"/>
</dbReference>
<name>A0ABW8INC2_9GAMM</name>
<sequence length="74" mass="8506">MNDMHYFFCKLHGPRVTFPADITPEEGVLMKAHVDYWREQMHKGYVVVFGPVMDPATAYACSSCSFQKALRPNH</sequence>
<evidence type="ECO:0000313" key="1">
    <source>
        <dbReference type="EMBL" id="MFK2856732.1"/>
    </source>
</evidence>
<organism evidence="1 2">
    <name type="scientific">Dyella humi</name>
    <dbReference type="NCBI Taxonomy" id="1770547"/>
    <lineage>
        <taxon>Bacteria</taxon>
        <taxon>Pseudomonadati</taxon>
        <taxon>Pseudomonadota</taxon>
        <taxon>Gammaproteobacteria</taxon>
        <taxon>Lysobacterales</taxon>
        <taxon>Rhodanobacteraceae</taxon>
        <taxon>Dyella</taxon>
    </lineage>
</organism>
<evidence type="ECO:0008006" key="3">
    <source>
        <dbReference type="Google" id="ProtNLM"/>
    </source>
</evidence>
<dbReference type="RefSeq" id="WP_380011210.1">
    <property type="nucleotide sequence ID" value="NZ_JBHRXW010000004.1"/>
</dbReference>
<keyword evidence="2" id="KW-1185">Reference proteome</keyword>
<accession>A0ABW8INC2</accession>
<reference evidence="1 2" key="1">
    <citation type="submission" date="2020-10" db="EMBL/GenBank/DDBJ databases">
        <title>Phylogeny of dyella-like bacteria.</title>
        <authorList>
            <person name="Fu J."/>
        </authorList>
    </citation>
    <scope>NUCLEOTIDE SEQUENCE [LARGE SCALE GENOMIC DNA]</scope>
    <source>
        <strain evidence="1 2">DHG40</strain>
    </source>
</reference>
<protein>
    <recommendedName>
        <fullName evidence="3">YCII-related domain-containing protein</fullName>
    </recommendedName>
</protein>
<proteinExistence type="predicted"/>
<gene>
    <name evidence="1" type="ORF">ISP18_19160</name>
</gene>
<dbReference type="EMBL" id="JADIKI010000023">
    <property type="protein sequence ID" value="MFK2856732.1"/>
    <property type="molecule type" value="Genomic_DNA"/>
</dbReference>
<evidence type="ECO:0000313" key="2">
    <source>
        <dbReference type="Proteomes" id="UP001620409"/>
    </source>
</evidence>